<dbReference type="InterPro" id="IPR001841">
    <property type="entry name" value="Znf_RING"/>
</dbReference>
<keyword evidence="5 10" id="KW-0479">Metal-binding</keyword>
<evidence type="ECO:0000256" key="7">
    <source>
        <dbReference type="ARBA" id="ARBA00022771"/>
    </source>
</evidence>
<dbReference type="SMART" id="SM00356">
    <property type="entry name" value="ZnF_C3H1"/>
    <property type="match status" value="3"/>
</dbReference>
<keyword evidence="4" id="KW-0808">Transferase</keyword>
<keyword evidence="9 10" id="KW-0862">Zinc</keyword>
<evidence type="ECO:0000256" key="4">
    <source>
        <dbReference type="ARBA" id="ARBA00022679"/>
    </source>
</evidence>
<dbReference type="AlphaFoldDB" id="A0AAW0MN41"/>
<dbReference type="EC" id="2.3.2.27" evidence="3"/>
<dbReference type="EMBL" id="JBBPFD010000491">
    <property type="protein sequence ID" value="KAK7878507.1"/>
    <property type="molecule type" value="Genomic_DNA"/>
</dbReference>
<keyword evidence="8" id="KW-0833">Ubl conjugation pathway</keyword>
<dbReference type="SUPFAM" id="SSF57850">
    <property type="entry name" value="RING/U-box"/>
    <property type="match status" value="1"/>
</dbReference>
<dbReference type="Gene3D" id="3.30.40.10">
    <property type="entry name" value="Zinc/RING finger domain, C3HC4 (zinc finger)"/>
    <property type="match status" value="1"/>
</dbReference>
<dbReference type="Gene3D" id="4.10.1000.10">
    <property type="entry name" value="Zinc finger, CCCH-type"/>
    <property type="match status" value="1"/>
</dbReference>
<evidence type="ECO:0000256" key="1">
    <source>
        <dbReference type="ARBA" id="ARBA00000900"/>
    </source>
</evidence>
<dbReference type="Proteomes" id="UP001460270">
    <property type="component" value="Unassembled WGS sequence"/>
</dbReference>
<proteinExistence type="predicted"/>
<accession>A0AAW0MN41</accession>
<dbReference type="InterPro" id="IPR018957">
    <property type="entry name" value="Znf_C3HC4_RING-type"/>
</dbReference>
<dbReference type="CDD" id="cd07439">
    <property type="entry name" value="FANCE_c-term"/>
    <property type="match status" value="1"/>
</dbReference>
<evidence type="ECO:0000256" key="5">
    <source>
        <dbReference type="ARBA" id="ARBA00022723"/>
    </source>
</evidence>
<dbReference type="Gene3D" id="1.25.40.480">
    <property type="match status" value="1"/>
</dbReference>
<keyword evidence="15" id="KW-1185">Reference proteome</keyword>
<dbReference type="Pfam" id="PF00642">
    <property type="entry name" value="zf-CCCH"/>
    <property type="match status" value="1"/>
</dbReference>
<dbReference type="PANTHER" id="PTHR32094:SF5">
    <property type="entry name" value="FANCONI ANEMIA GROUP E PROTEIN"/>
    <property type="match status" value="1"/>
</dbReference>
<dbReference type="InterPro" id="IPR000571">
    <property type="entry name" value="Znf_CCCH"/>
</dbReference>
<organism evidence="14 15">
    <name type="scientific">Mugilogobius chulae</name>
    <name type="common">yellowstripe goby</name>
    <dbReference type="NCBI Taxonomy" id="88201"/>
    <lineage>
        <taxon>Eukaryota</taxon>
        <taxon>Metazoa</taxon>
        <taxon>Chordata</taxon>
        <taxon>Craniata</taxon>
        <taxon>Vertebrata</taxon>
        <taxon>Euteleostomi</taxon>
        <taxon>Actinopterygii</taxon>
        <taxon>Neopterygii</taxon>
        <taxon>Teleostei</taxon>
        <taxon>Neoteleostei</taxon>
        <taxon>Acanthomorphata</taxon>
        <taxon>Gobiaria</taxon>
        <taxon>Gobiiformes</taxon>
        <taxon>Gobioidei</taxon>
        <taxon>Gobiidae</taxon>
        <taxon>Gobionellinae</taxon>
        <taxon>Mugilogobius</taxon>
    </lineage>
</organism>
<feature type="domain" description="RING-type" evidence="12">
    <location>
        <begin position="172"/>
        <end position="226"/>
    </location>
</feature>
<keyword evidence="7 10" id="KW-0863">Zinc-finger</keyword>
<dbReference type="SUPFAM" id="SSF90229">
    <property type="entry name" value="CCCH zinc finger"/>
    <property type="match status" value="2"/>
</dbReference>
<comment type="pathway">
    <text evidence="2">Protein modification; protein ubiquitination.</text>
</comment>
<evidence type="ECO:0000259" key="12">
    <source>
        <dbReference type="PROSITE" id="PS50089"/>
    </source>
</evidence>
<evidence type="ECO:0000259" key="13">
    <source>
        <dbReference type="PROSITE" id="PS50103"/>
    </source>
</evidence>
<feature type="zinc finger region" description="C3H1-type" evidence="10">
    <location>
        <begin position="254"/>
        <end position="282"/>
    </location>
</feature>
<gene>
    <name evidence="14" type="ORF">WMY93_030343</name>
</gene>
<dbReference type="Pfam" id="PF11510">
    <property type="entry name" value="FA_FANCE"/>
    <property type="match status" value="1"/>
</dbReference>
<evidence type="ECO:0000256" key="6">
    <source>
        <dbReference type="ARBA" id="ARBA00022737"/>
    </source>
</evidence>
<dbReference type="PROSITE" id="PS50089">
    <property type="entry name" value="ZF_RING_2"/>
    <property type="match status" value="1"/>
</dbReference>
<dbReference type="InterPro" id="IPR039685">
    <property type="entry name" value="FANCE"/>
</dbReference>
<evidence type="ECO:0000256" key="8">
    <source>
        <dbReference type="ARBA" id="ARBA00022786"/>
    </source>
</evidence>
<protein>
    <recommendedName>
        <fullName evidence="3">RING-type E3 ubiquitin transferase</fullName>
        <ecNumber evidence="3">2.3.2.27</ecNumber>
    </recommendedName>
</protein>
<feature type="region of interest" description="Disordered" evidence="11">
    <location>
        <begin position="60"/>
        <end position="101"/>
    </location>
</feature>
<dbReference type="FunFam" id="3.30.40.10:FF:000117">
    <property type="entry name" value="Probable E3 ubiquitin-protein ligase makorin-1"/>
    <property type="match status" value="1"/>
</dbReference>
<comment type="catalytic activity">
    <reaction evidence="1">
        <text>S-ubiquitinyl-[E2 ubiquitin-conjugating enzyme]-L-cysteine + [acceptor protein]-L-lysine = [E2 ubiquitin-conjugating enzyme]-L-cysteine + N(6)-ubiquitinyl-[acceptor protein]-L-lysine.</text>
        <dbReference type="EC" id="2.3.2.27"/>
    </reaction>
</comment>
<dbReference type="GO" id="GO:0036297">
    <property type="term" value="P:interstrand cross-link repair"/>
    <property type="evidence" value="ECO:0007669"/>
    <property type="project" value="InterPro"/>
</dbReference>
<dbReference type="PROSITE" id="PS50103">
    <property type="entry name" value="ZF_C3H1"/>
    <property type="match status" value="3"/>
</dbReference>
<evidence type="ECO:0000256" key="9">
    <source>
        <dbReference type="ARBA" id="ARBA00022833"/>
    </source>
</evidence>
<dbReference type="GO" id="GO:0008270">
    <property type="term" value="F:zinc ion binding"/>
    <property type="evidence" value="ECO:0007669"/>
    <property type="project" value="UniProtKB-KW"/>
</dbReference>
<evidence type="ECO:0000256" key="3">
    <source>
        <dbReference type="ARBA" id="ARBA00012483"/>
    </source>
</evidence>
<dbReference type="PANTHER" id="PTHR32094">
    <property type="entry name" value="FANCONI ANEMIA GROUP E PROTEIN"/>
    <property type="match status" value="1"/>
</dbReference>
<evidence type="ECO:0000256" key="2">
    <source>
        <dbReference type="ARBA" id="ARBA00004906"/>
    </source>
</evidence>
<feature type="domain" description="C3H1-type" evidence="13">
    <location>
        <begin position="4"/>
        <end position="28"/>
    </location>
</feature>
<evidence type="ECO:0000256" key="11">
    <source>
        <dbReference type="SAM" id="MobiDB-lite"/>
    </source>
</evidence>
<dbReference type="GO" id="GO:0061630">
    <property type="term" value="F:ubiquitin protein ligase activity"/>
    <property type="evidence" value="ECO:0007669"/>
    <property type="project" value="UniProtKB-EC"/>
</dbReference>
<evidence type="ECO:0000313" key="15">
    <source>
        <dbReference type="Proteomes" id="UP001460270"/>
    </source>
</evidence>
<name>A0AAW0MN41_9GOBI</name>
<dbReference type="InterPro" id="IPR021025">
    <property type="entry name" value="Fanconi_anaemia_gr_E_prot_C"/>
</dbReference>
<dbReference type="SMART" id="SM00184">
    <property type="entry name" value="RING"/>
    <property type="match status" value="1"/>
</dbReference>
<reference evidence="15" key="1">
    <citation type="submission" date="2024-04" db="EMBL/GenBank/DDBJ databases">
        <title>Salinicola lusitanus LLJ914,a marine bacterium isolated from the Okinawa Trough.</title>
        <authorList>
            <person name="Li J."/>
        </authorList>
    </citation>
    <scope>NUCLEOTIDE SEQUENCE [LARGE SCALE GENOMIC DNA]</scope>
</reference>
<comment type="caution">
    <text evidence="14">The sequence shown here is derived from an EMBL/GenBank/DDBJ whole genome shotgun (WGS) entry which is preliminary data.</text>
</comment>
<sequence length="800" mass="90443">MERLNRIGFCRRFLNGDCPYGEVCRYRHERPTRLCRHFQKGVCWYGSDCTFLHVFPSGVRQPEPHVSSEAPGQSDRGAPESAVEEQVEEAPQQQSGGQNTNVASNLAAGYETVDSTHTTHSRGKQFMDSTQRSEVGVLLQEDSLNEGMEGATAAPLGAERTQAFLRSKDLVCGICMDKIYEKPELSDRKFGILSNCTHIFCLKCIKTWRKTRELTANVVKSCPQCRVKSGFYVPHEFWVEGKEKEAVLAAFKKRFSKKTCGFYLRQGRCPFKSDCLYRHDKTLSRPLEISEDTEDLYTSDVLSFLLAMALIDSDEEDDDDNEDEFNFDGKWGLLLRALLSGVYGVQRALGVFHKQQRANSETSLDHFIQTLCKDEVTCPAPNKGPVTLKPLVCLFPTLFKQNLLAFVFHLHHVLPQSTVCRLLECIKQDTCNSWVKSLVTQLERQDRDKEKPLFSSQCGQGLTRLLHQLPRSDVAGGWASYFMQLPHPCLNLDQLYLLQQNKRMRAIFSDEDVVSDEGLSRKEHFITSEGVISSETLDTPPDVPRDTLPENIKIAVLQLKELIESTSEWDQSSANVFNVFNNCDSAQLEVVCNTINLPNVPEHILPKLCSSILALSPDLSFSTASTFIRSLLLEKILGLSEPPSRFLVTTVTSLCSRYPRPTCHALFEPVVEDENIGNLQSDLLNKLVEVCLDSHYKLLALKMTFKVQWTEAVLSIIHCLLDSKLDINEDLFTQLTEQLLNRASHFTKSVKFAKMLLTVLTKYNSNITTVHKHILSTCLTLNDTFLKKSLQAALKRITPF</sequence>
<feature type="domain" description="C3H1-type" evidence="13">
    <location>
        <begin position="29"/>
        <end position="56"/>
    </location>
</feature>
<dbReference type="InterPro" id="IPR013083">
    <property type="entry name" value="Znf_RING/FYVE/PHD"/>
</dbReference>
<dbReference type="PROSITE" id="PS00518">
    <property type="entry name" value="ZF_RING_1"/>
    <property type="match status" value="1"/>
</dbReference>
<dbReference type="Pfam" id="PF00097">
    <property type="entry name" value="zf-C3HC4"/>
    <property type="match status" value="1"/>
</dbReference>
<feature type="zinc finger region" description="C3H1-type" evidence="10">
    <location>
        <begin position="29"/>
        <end position="56"/>
    </location>
</feature>
<feature type="zinc finger region" description="C3H1-type" evidence="10">
    <location>
        <begin position="4"/>
        <end position="28"/>
    </location>
</feature>
<dbReference type="InterPro" id="IPR017907">
    <property type="entry name" value="Znf_RING_CS"/>
</dbReference>
<feature type="domain" description="C3H1-type" evidence="13">
    <location>
        <begin position="254"/>
        <end position="282"/>
    </location>
</feature>
<evidence type="ECO:0000256" key="10">
    <source>
        <dbReference type="PROSITE-ProRule" id="PRU00723"/>
    </source>
</evidence>
<keyword evidence="6" id="KW-0677">Repeat</keyword>
<evidence type="ECO:0000313" key="14">
    <source>
        <dbReference type="EMBL" id="KAK7878507.1"/>
    </source>
</evidence>
<dbReference type="InterPro" id="IPR036855">
    <property type="entry name" value="Znf_CCCH_sf"/>
</dbReference>
<dbReference type="GO" id="GO:0043240">
    <property type="term" value="C:Fanconi anaemia nuclear complex"/>
    <property type="evidence" value="ECO:0007669"/>
    <property type="project" value="InterPro"/>
</dbReference>